<reference evidence="2" key="1">
    <citation type="journal article" date="2020" name="Stud. Mycol.">
        <title>101 Dothideomycetes genomes: a test case for predicting lifestyles and emergence of pathogens.</title>
        <authorList>
            <person name="Haridas S."/>
            <person name="Albert R."/>
            <person name="Binder M."/>
            <person name="Bloem J."/>
            <person name="Labutti K."/>
            <person name="Salamov A."/>
            <person name="Andreopoulos B."/>
            <person name="Baker S."/>
            <person name="Barry K."/>
            <person name="Bills G."/>
            <person name="Bluhm B."/>
            <person name="Cannon C."/>
            <person name="Castanera R."/>
            <person name="Culley D."/>
            <person name="Daum C."/>
            <person name="Ezra D."/>
            <person name="Gonzalez J."/>
            <person name="Henrissat B."/>
            <person name="Kuo A."/>
            <person name="Liang C."/>
            <person name="Lipzen A."/>
            <person name="Lutzoni F."/>
            <person name="Magnuson J."/>
            <person name="Mondo S."/>
            <person name="Nolan M."/>
            <person name="Ohm R."/>
            <person name="Pangilinan J."/>
            <person name="Park H.-J."/>
            <person name="Ramirez L."/>
            <person name="Alfaro M."/>
            <person name="Sun H."/>
            <person name="Tritt A."/>
            <person name="Yoshinaga Y."/>
            <person name="Zwiers L.-H."/>
            <person name="Turgeon B."/>
            <person name="Goodwin S."/>
            <person name="Spatafora J."/>
            <person name="Crous P."/>
            <person name="Grigoriev I."/>
        </authorList>
    </citation>
    <scope>NUCLEOTIDE SEQUENCE</scope>
    <source>
        <strain evidence="2">CBS 675.92</strain>
    </source>
</reference>
<evidence type="ECO:0000256" key="1">
    <source>
        <dbReference type="SAM" id="MobiDB-lite"/>
    </source>
</evidence>
<keyword evidence="3" id="KW-1185">Reference proteome</keyword>
<evidence type="ECO:0000313" key="3">
    <source>
        <dbReference type="Proteomes" id="UP000800035"/>
    </source>
</evidence>
<feature type="compositionally biased region" description="Low complexity" evidence="1">
    <location>
        <begin position="35"/>
        <end position="49"/>
    </location>
</feature>
<dbReference type="AlphaFoldDB" id="A0A6A5TN88"/>
<dbReference type="EMBL" id="ML977000">
    <property type="protein sequence ID" value="KAF1954175.1"/>
    <property type="molecule type" value="Genomic_DNA"/>
</dbReference>
<evidence type="ECO:0000313" key="2">
    <source>
        <dbReference type="EMBL" id="KAF1954175.1"/>
    </source>
</evidence>
<proteinExistence type="predicted"/>
<sequence length="128" mass="14186">MEYRGSGAYNEHRYGGLDGSDGREAQNQQAGAVPNNDNLNNSNNGYLNDQTYGYEIPYKRNSRYSNGGAHNEYRSGGLDGNIGRDPVIYRYNNHGARPMVPSFFPGGAPLLAPGPLSRWSRSSRKSRR</sequence>
<name>A0A6A5TN88_9PLEO</name>
<feature type="compositionally biased region" description="Basic and acidic residues" evidence="1">
    <location>
        <begin position="10"/>
        <end position="24"/>
    </location>
</feature>
<accession>A0A6A5TN88</accession>
<protein>
    <submittedName>
        <fullName evidence="2">Uncharacterized protein</fullName>
    </submittedName>
</protein>
<dbReference type="Proteomes" id="UP000800035">
    <property type="component" value="Unassembled WGS sequence"/>
</dbReference>
<feature type="region of interest" description="Disordered" evidence="1">
    <location>
        <begin position="1"/>
        <end position="83"/>
    </location>
</feature>
<gene>
    <name evidence="2" type="ORF">CC80DRAFT_506593</name>
</gene>
<organism evidence="2 3">
    <name type="scientific">Byssothecium circinans</name>
    <dbReference type="NCBI Taxonomy" id="147558"/>
    <lineage>
        <taxon>Eukaryota</taxon>
        <taxon>Fungi</taxon>
        <taxon>Dikarya</taxon>
        <taxon>Ascomycota</taxon>
        <taxon>Pezizomycotina</taxon>
        <taxon>Dothideomycetes</taxon>
        <taxon>Pleosporomycetidae</taxon>
        <taxon>Pleosporales</taxon>
        <taxon>Massarineae</taxon>
        <taxon>Massarinaceae</taxon>
        <taxon>Byssothecium</taxon>
    </lineage>
</organism>